<organism evidence="1 2">
    <name type="scientific">Mycoplasmopsis mustelae</name>
    <dbReference type="NCBI Taxonomy" id="171289"/>
    <lineage>
        <taxon>Bacteria</taxon>
        <taxon>Bacillati</taxon>
        <taxon>Mycoplasmatota</taxon>
        <taxon>Mycoplasmoidales</taxon>
        <taxon>Metamycoplasmataceae</taxon>
        <taxon>Mycoplasmopsis</taxon>
    </lineage>
</organism>
<proteinExistence type="predicted"/>
<evidence type="ECO:0000313" key="2">
    <source>
        <dbReference type="Proteomes" id="UP000295757"/>
    </source>
</evidence>
<accession>A0A4R7UDL9</accession>
<dbReference type="Proteomes" id="UP000295757">
    <property type="component" value="Unassembled WGS sequence"/>
</dbReference>
<dbReference type="EMBL" id="SOCN01000002">
    <property type="protein sequence ID" value="TDV23530.1"/>
    <property type="molecule type" value="Genomic_DNA"/>
</dbReference>
<protein>
    <submittedName>
        <fullName evidence="1">Uncharacterized protein</fullName>
    </submittedName>
</protein>
<dbReference type="RefSeq" id="WP_134110947.1">
    <property type="nucleotide sequence ID" value="NZ_SOCN01000002.1"/>
</dbReference>
<keyword evidence="2" id="KW-1185">Reference proteome</keyword>
<reference evidence="1 2" key="1">
    <citation type="submission" date="2019-03" db="EMBL/GenBank/DDBJ databases">
        <title>Genomic Encyclopedia of Archaeal and Bacterial Type Strains, Phase II (KMG-II): from individual species to whole genera.</title>
        <authorList>
            <person name="Goeker M."/>
        </authorList>
    </citation>
    <scope>NUCLEOTIDE SEQUENCE [LARGE SCALE GENOMIC DNA]</scope>
    <source>
        <strain evidence="1 2">ATCC 35214</strain>
    </source>
</reference>
<sequence>MLKDFYQNHPVLTFWNLNNKTVKPSPIQLYQLIKLRKLSKVDLLKIIHIGEYKHHAFNGWIIEQLQQQNLWNNIKPGWEWILDTRLDLLNKENKKLITKHPDFIYHINFKTKQATRINIIAYLHKYITEIGLKNYFKLLIKNYKNIKEVKI</sequence>
<name>A0A4R7UDL9_9BACT</name>
<dbReference type="AlphaFoldDB" id="A0A4R7UDL9"/>
<comment type="caution">
    <text evidence="1">The sequence shown here is derived from an EMBL/GenBank/DDBJ whole genome shotgun (WGS) entry which is preliminary data.</text>
</comment>
<evidence type="ECO:0000313" key="1">
    <source>
        <dbReference type="EMBL" id="TDV23530.1"/>
    </source>
</evidence>
<gene>
    <name evidence="1" type="ORF">BCF59_0521</name>
</gene>